<protein>
    <submittedName>
        <fullName evidence="2">Uncharacterized protein</fullName>
    </submittedName>
</protein>
<dbReference type="EMBL" id="VSWD01000005">
    <property type="protein sequence ID" value="KAK3102629.1"/>
    <property type="molecule type" value="Genomic_DNA"/>
</dbReference>
<proteinExistence type="predicted"/>
<gene>
    <name evidence="2" type="ORF">FSP39_012768</name>
</gene>
<name>A0AA89C6C7_PINIB</name>
<organism evidence="2 3">
    <name type="scientific">Pinctada imbricata</name>
    <name type="common">Atlantic pearl-oyster</name>
    <name type="synonym">Pinctada martensii</name>
    <dbReference type="NCBI Taxonomy" id="66713"/>
    <lineage>
        <taxon>Eukaryota</taxon>
        <taxon>Metazoa</taxon>
        <taxon>Spiralia</taxon>
        <taxon>Lophotrochozoa</taxon>
        <taxon>Mollusca</taxon>
        <taxon>Bivalvia</taxon>
        <taxon>Autobranchia</taxon>
        <taxon>Pteriomorphia</taxon>
        <taxon>Pterioida</taxon>
        <taxon>Pterioidea</taxon>
        <taxon>Pteriidae</taxon>
        <taxon>Pinctada</taxon>
    </lineage>
</organism>
<dbReference type="Proteomes" id="UP001186944">
    <property type="component" value="Unassembled WGS sequence"/>
</dbReference>
<evidence type="ECO:0000313" key="3">
    <source>
        <dbReference type="Proteomes" id="UP001186944"/>
    </source>
</evidence>
<evidence type="ECO:0000256" key="1">
    <source>
        <dbReference type="SAM" id="Phobius"/>
    </source>
</evidence>
<accession>A0AA89C6C7</accession>
<feature type="transmembrane region" description="Helical" evidence="1">
    <location>
        <begin position="55"/>
        <end position="73"/>
    </location>
</feature>
<evidence type="ECO:0000313" key="2">
    <source>
        <dbReference type="EMBL" id="KAK3102629.1"/>
    </source>
</evidence>
<reference evidence="2" key="1">
    <citation type="submission" date="2019-08" db="EMBL/GenBank/DDBJ databases">
        <title>The improved chromosome-level genome for the pearl oyster Pinctada fucata martensii using PacBio sequencing and Hi-C.</title>
        <authorList>
            <person name="Zheng Z."/>
        </authorList>
    </citation>
    <scope>NUCLEOTIDE SEQUENCE</scope>
    <source>
        <strain evidence="2">ZZ-2019</strain>
        <tissue evidence="2">Adductor muscle</tissue>
    </source>
</reference>
<keyword evidence="1" id="KW-0812">Transmembrane</keyword>
<keyword evidence="1" id="KW-0472">Membrane</keyword>
<dbReference type="AlphaFoldDB" id="A0AA89C6C7"/>
<comment type="caution">
    <text evidence="2">The sequence shown here is derived from an EMBL/GenBank/DDBJ whole genome shotgun (WGS) entry which is preliminary data.</text>
</comment>
<sequence>MCPCSMYKNTTYTPEELDSRIKEIKEALTVNRKETSVHKRSLISAPDERLSVKRIGYVGVSIMAALCVLIVLMDMPRSISCLKDFLRQCK</sequence>
<keyword evidence="1" id="KW-1133">Transmembrane helix</keyword>
<keyword evidence="3" id="KW-1185">Reference proteome</keyword>